<feature type="domain" description="Ig-like" evidence="4">
    <location>
        <begin position="247"/>
        <end position="338"/>
    </location>
</feature>
<evidence type="ECO:0000313" key="6">
    <source>
        <dbReference type="Proteomes" id="UP000024635"/>
    </source>
</evidence>
<dbReference type="EMBL" id="JARK01001482">
    <property type="protein sequence ID" value="EYB96879.1"/>
    <property type="molecule type" value="Genomic_DNA"/>
</dbReference>
<sequence length="491" mass="55596">MRLILFVLLLVTSLPCAASQSQQDYAYDDGDADDEDRNPVKVASKHLDPENTLILRQGKPLMVECVYGREDIADISDLQWQKKGAKVIDGSSSSSIFTTGLLEHGTRHKKKNLHFTAIHKRDEGTYECRARSLGGKTYSREVKVVVLNEIRWNDESHSAGALLGEPLTIDCGVNGDDEDHQITITDSEGETLDASMYTIAGKEVTVERLTKEYDGKKISCVHIESYGKDELPIIDRREVNIDVWYKPEFEKDSVDQYTIVDGKSREVELSCPVAASNPPAILFTFYRDGNELNDPEKYNLTIDKRHKKATLKIFNVNEDDLEEYRCEVNNGKAKNTMTIHLKETNPPSEPKVTLHKVKEHSITWKIENKEEEGELPIKEIEIDYLRRSVVDEKLEENAESIPDSFWNDHGTKHKRSKSSSGLYEITGLLQASEYVFKIRQFSEAGEGPSVILRATTHEDADLKQELSSSRSSSWFAALSTLLITLLFSIRH</sequence>
<dbReference type="InterPro" id="IPR003599">
    <property type="entry name" value="Ig_sub"/>
</dbReference>
<dbReference type="InterPro" id="IPR013783">
    <property type="entry name" value="Ig-like_fold"/>
</dbReference>
<keyword evidence="3" id="KW-0732">Signal</keyword>
<dbReference type="InterPro" id="IPR036179">
    <property type="entry name" value="Ig-like_dom_sf"/>
</dbReference>
<keyword evidence="2" id="KW-1015">Disulfide bond</keyword>
<keyword evidence="1" id="KW-0677">Repeat</keyword>
<dbReference type="GO" id="GO:0098609">
    <property type="term" value="P:cell-cell adhesion"/>
    <property type="evidence" value="ECO:0007669"/>
    <property type="project" value="TreeGrafter"/>
</dbReference>
<comment type="caution">
    <text evidence="5">The sequence shown here is derived from an EMBL/GenBank/DDBJ whole genome shotgun (WGS) entry which is preliminary data.</text>
</comment>
<evidence type="ECO:0000256" key="1">
    <source>
        <dbReference type="ARBA" id="ARBA00022737"/>
    </source>
</evidence>
<dbReference type="GO" id="GO:0016020">
    <property type="term" value="C:membrane"/>
    <property type="evidence" value="ECO:0007669"/>
    <property type="project" value="UniProtKB-SubCell"/>
</dbReference>
<protein>
    <recommendedName>
        <fullName evidence="4">Ig-like domain-containing protein</fullName>
    </recommendedName>
</protein>
<dbReference type="SMART" id="SM00408">
    <property type="entry name" value="IGc2"/>
    <property type="match status" value="2"/>
</dbReference>
<dbReference type="PANTHER" id="PTHR44170">
    <property type="entry name" value="PROTEIN SIDEKICK"/>
    <property type="match status" value="1"/>
</dbReference>
<feature type="domain" description="Ig-like" evidence="4">
    <location>
        <begin position="39"/>
        <end position="145"/>
    </location>
</feature>
<organism evidence="5 6">
    <name type="scientific">Ancylostoma ceylanicum</name>
    <dbReference type="NCBI Taxonomy" id="53326"/>
    <lineage>
        <taxon>Eukaryota</taxon>
        <taxon>Metazoa</taxon>
        <taxon>Ecdysozoa</taxon>
        <taxon>Nematoda</taxon>
        <taxon>Chromadorea</taxon>
        <taxon>Rhabditida</taxon>
        <taxon>Rhabditina</taxon>
        <taxon>Rhabditomorpha</taxon>
        <taxon>Strongyloidea</taxon>
        <taxon>Ancylostomatidae</taxon>
        <taxon>Ancylostomatinae</taxon>
        <taxon>Ancylostoma</taxon>
    </lineage>
</organism>
<dbReference type="Pfam" id="PF07679">
    <property type="entry name" value="I-set"/>
    <property type="match status" value="1"/>
</dbReference>
<evidence type="ECO:0000313" key="5">
    <source>
        <dbReference type="EMBL" id="EYB96879.1"/>
    </source>
</evidence>
<feature type="chain" id="PRO_5001487098" description="Ig-like domain-containing protein" evidence="3">
    <location>
        <begin position="20"/>
        <end position="491"/>
    </location>
</feature>
<dbReference type="InterPro" id="IPR013098">
    <property type="entry name" value="Ig_I-set"/>
</dbReference>
<dbReference type="AlphaFoldDB" id="A0A016T2R7"/>
<dbReference type="PROSITE" id="PS50835">
    <property type="entry name" value="IG_LIKE"/>
    <property type="match status" value="2"/>
</dbReference>
<feature type="signal peptide" evidence="3">
    <location>
        <begin position="1"/>
        <end position="19"/>
    </location>
</feature>
<evidence type="ECO:0000256" key="2">
    <source>
        <dbReference type="ARBA" id="ARBA00023157"/>
    </source>
</evidence>
<dbReference type="SMART" id="SM00409">
    <property type="entry name" value="IG"/>
    <property type="match status" value="2"/>
</dbReference>
<reference evidence="6" key="1">
    <citation type="journal article" date="2015" name="Nat. Genet.">
        <title>The genome and transcriptome of the zoonotic hookworm Ancylostoma ceylanicum identify infection-specific gene families.</title>
        <authorList>
            <person name="Schwarz E.M."/>
            <person name="Hu Y."/>
            <person name="Antoshechkin I."/>
            <person name="Miller M.M."/>
            <person name="Sternberg P.W."/>
            <person name="Aroian R.V."/>
        </authorList>
    </citation>
    <scope>NUCLEOTIDE SEQUENCE</scope>
    <source>
        <strain evidence="6">HY135</strain>
    </source>
</reference>
<dbReference type="SUPFAM" id="SSF48726">
    <property type="entry name" value="Immunoglobulin"/>
    <property type="match status" value="2"/>
</dbReference>
<gene>
    <name evidence="5" type="primary">Acey_s0146.g2555</name>
    <name evidence="5" type="synonym">Acey-rig-3</name>
    <name evidence="5" type="ORF">Y032_0146g2555</name>
</gene>
<keyword evidence="6" id="KW-1185">Reference proteome</keyword>
<dbReference type="STRING" id="53326.A0A016T2R7"/>
<evidence type="ECO:0000256" key="3">
    <source>
        <dbReference type="SAM" id="SignalP"/>
    </source>
</evidence>
<dbReference type="Proteomes" id="UP000024635">
    <property type="component" value="Unassembled WGS sequence"/>
</dbReference>
<dbReference type="PANTHER" id="PTHR44170:SF6">
    <property type="entry name" value="CONTACTIN"/>
    <property type="match status" value="1"/>
</dbReference>
<dbReference type="InterPro" id="IPR003598">
    <property type="entry name" value="Ig_sub2"/>
</dbReference>
<evidence type="ECO:0000259" key="4">
    <source>
        <dbReference type="PROSITE" id="PS50835"/>
    </source>
</evidence>
<accession>A0A016T2R7</accession>
<dbReference type="OrthoDB" id="9355041at2759"/>
<dbReference type="InterPro" id="IPR007110">
    <property type="entry name" value="Ig-like_dom"/>
</dbReference>
<proteinExistence type="predicted"/>
<dbReference type="Gene3D" id="2.60.40.10">
    <property type="entry name" value="Immunoglobulins"/>
    <property type="match status" value="3"/>
</dbReference>
<name>A0A016T2R7_9BILA</name>